<dbReference type="CDD" id="cd00082">
    <property type="entry name" value="HisKA"/>
    <property type="match status" value="1"/>
</dbReference>
<feature type="domain" description="Histidine kinase" evidence="4">
    <location>
        <begin position="141"/>
        <end position="362"/>
    </location>
</feature>
<dbReference type="EMBL" id="CP041186">
    <property type="protein sequence ID" value="QDG52234.1"/>
    <property type="molecule type" value="Genomic_DNA"/>
</dbReference>
<dbReference type="SMART" id="SM00387">
    <property type="entry name" value="HATPase_c"/>
    <property type="match status" value="1"/>
</dbReference>
<evidence type="ECO:0000313" key="6">
    <source>
        <dbReference type="Proteomes" id="UP000315995"/>
    </source>
</evidence>
<dbReference type="AlphaFoldDB" id="A0A4Y6PV53"/>
<dbReference type="PANTHER" id="PTHR43065:SF42">
    <property type="entry name" value="TWO-COMPONENT SENSOR PPRA"/>
    <property type="match status" value="1"/>
</dbReference>
<dbReference type="SMART" id="SM00388">
    <property type="entry name" value="HisKA"/>
    <property type="match status" value="1"/>
</dbReference>
<dbReference type="EC" id="2.7.13.3" evidence="2"/>
<dbReference type="Proteomes" id="UP000315995">
    <property type="component" value="Chromosome"/>
</dbReference>
<keyword evidence="6" id="KW-1185">Reference proteome</keyword>
<evidence type="ECO:0000256" key="3">
    <source>
        <dbReference type="ARBA" id="ARBA00022553"/>
    </source>
</evidence>
<dbReference type="InterPro" id="IPR004358">
    <property type="entry name" value="Sig_transdc_His_kin-like_C"/>
</dbReference>
<dbReference type="Pfam" id="PF02518">
    <property type="entry name" value="HATPase_c"/>
    <property type="match status" value="1"/>
</dbReference>
<gene>
    <name evidence="5" type="ORF">FIV42_16255</name>
</gene>
<dbReference type="InterPro" id="IPR003594">
    <property type="entry name" value="HATPase_dom"/>
</dbReference>
<dbReference type="Pfam" id="PF00512">
    <property type="entry name" value="HisKA"/>
    <property type="match status" value="1"/>
</dbReference>
<dbReference type="CDD" id="cd00075">
    <property type="entry name" value="HATPase"/>
    <property type="match status" value="1"/>
</dbReference>
<dbReference type="InterPro" id="IPR005467">
    <property type="entry name" value="His_kinase_dom"/>
</dbReference>
<accession>A0A5B8YBE5</accession>
<dbReference type="PANTHER" id="PTHR43065">
    <property type="entry name" value="SENSOR HISTIDINE KINASE"/>
    <property type="match status" value="1"/>
</dbReference>
<comment type="catalytic activity">
    <reaction evidence="1">
        <text>ATP + protein L-histidine = ADP + protein N-phospho-L-histidine.</text>
        <dbReference type="EC" id="2.7.13.3"/>
    </reaction>
</comment>
<evidence type="ECO:0000256" key="1">
    <source>
        <dbReference type="ARBA" id="ARBA00000085"/>
    </source>
</evidence>
<dbReference type="InterPro" id="IPR036890">
    <property type="entry name" value="HATPase_C_sf"/>
</dbReference>
<dbReference type="InterPro" id="IPR036097">
    <property type="entry name" value="HisK_dim/P_sf"/>
</dbReference>
<dbReference type="PROSITE" id="PS50109">
    <property type="entry name" value="HIS_KIN"/>
    <property type="match status" value="1"/>
</dbReference>
<evidence type="ECO:0000256" key="2">
    <source>
        <dbReference type="ARBA" id="ARBA00012438"/>
    </source>
</evidence>
<dbReference type="SUPFAM" id="SSF55874">
    <property type="entry name" value="ATPase domain of HSP90 chaperone/DNA topoisomerase II/histidine kinase"/>
    <property type="match status" value="1"/>
</dbReference>
<dbReference type="PRINTS" id="PR00344">
    <property type="entry name" value="BCTRLSENSOR"/>
</dbReference>
<dbReference type="OrthoDB" id="9761263at2"/>
<dbReference type="InterPro" id="IPR003661">
    <property type="entry name" value="HisK_dim/P_dom"/>
</dbReference>
<proteinExistence type="predicted"/>
<name>A0A4Y6PV53_PERCE</name>
<evidence type="ECO:0000313" key="5">
    <source>
        <dbReference type="EMBL" id="QDG52234.1"/>
    </source>
</evidence>
<dbReference type="GO" id="GO:0000155">
    <property type="term" value="F:phosphorelay sensor kinase activity"/>
    <property type="evidence" value="ECO:0007669"/>
    <property type="project" value="InterPro"/>
</dbReference>
<dbReference type="Gene3D" id="3.30.565.10">
    <property type="entry name" value="Histidine kinase-like ATPase, C-terminal domain"/>
    <property type="match status" value="1"/>
</dbReference>
<dbReference type="Gene3D" id="1.10.287.130">
    <property type="match status" value="1"/>
</dbReference>
<keyword evidence="3" id="KW-0597">Phosphoprotein</keyword>
<dbReference type="SUPFAM" id="SSF47384">
    <property type="entry name" value="Homodimeric domain of signal transducing histidine kinase"/>
    <property type="match status" value="1"/>
</dbReference>
<accession>A0A4Y6PV53</accession>
<organism evidence="5 6">
    <name type="scientific">Persicimonas caeni</name>
    <dbReference type="NCBI Taxonomy" id="2292766"/>
    <lineage>
        <taxon>Bacteria</taxon>
        <taxon>Deltaproteobacteria</taxon>
        <taxon>Bradymonadales</taxon>
        <taxon>Bradymonadaceae</taxon>
        <taxon>Persicimonas</taxon>
    </lineage>
</organism>
<sequence>MSERVSMTHQDERESNLGLGAIAEVIVDPSGRIQRYNAAFAEAIAVAEALDGKDLDAVVSCLGLADDVAGVMAKLVDEGADEVLVDAVDANTGFCDLTIRATKREEGLAFRFLPRLQSLRHRQRRQHAEELAASVAQLAGGVAHDFNNLLTGIIGLASFLNAELPSESEYQEDLRDILQAAKKATRLARKLTSLGRESSDGEAIVDPSRVIQEVVHLVEPSLPAGCELFTELEWDGLLQADPLALERIVLNLLLNARDACGADGGNITVSTRRVLLEGDDKTSCLPAGEYFELAVGDDGPGIPPEQMLHIFRPYYTTKHDSGGEGLGLTASRASAEQLRGELVVDSIPGNGACFTLRVPLDGSNVD</sequence>
<evidence type="ECO:0000259" key="4">
    <source>
        <dbReference type="PROSITE" id="PS50109"/>
    </source>
</evidence>
<protein>
    <recommendedName>
        <fullName evidence="2">histidine kinase</fullName>
        <ecNumber evidence="2">2.7.13.3</ecNumber>
    </recommendedName>
</protein>
<reference evidence="5 6" key="1">
    <citation type="submission" date="2019-06" db="EMBL/GenBank/DDBJ databases">
        <title>Persicimonas caeni gen. nov., sp. nov., a predatory bacterium isolated from solar saltern.</title>
        <authorList>
            <person name="Wang S."/>
        </authorList>
    </citation>
    <scope>NUCLEOTIDE SEQUENCE [LARGE SCALE GENOMIC DNA]</scope>
    <source>
        <strain evidence="5 6">YN101</strain>
    </source>
</reference>